<gene>
    <name evidence="2" type="ORF">EV190_101620</name>
</gene>
<evidence type="ECO:0000313" key="2">
    <source>
        <dbReference type="EMBL" id="TDQ55295.1"/>
    </source>
</evidence>
<evidence type="ECO:0000313" key="3">
    <source>
        <dbReference type="Proteomes" id="UP000295281"/>
    </source>
</evidence>
<organism evidence="2 3">
    <name type="scientific">Actinorugispora endophytica</name>
    <dbReference type="NCBI Taxonomy" id="1605990"/>
    <lineage>
        <taxon>Bacteria</taxon>
        <taxon>Bacillati</taxon>
        <taxon>Actinomycetota</taxon>
        <taxon>Actinomycetes</taxon>
        <taxon>Streptosporangiales</taxon>
        <taxon>Nocardiopsidaceae</taxon>
        <taxon>Actinorugispora</taxon>
    </lineage>
</organism>
<dbReference type="PROSITE" id="PS51819">
    <property type="entry name" value="VOC"/>
    <property type="match status" value="1"/>
</dbReference>
<dbReference type="Proteomes" id="UP000295281">
    <property type="component" value="Unassembled WGS sequence"/>
</dbReference>
<dbReference type="InterPro" id="IPR004360">
    <property type="entry name" value="Glyas_Fos-R_dOase_dom"/>
</dbReference>
<dbReference type="RefSeq" id="WP_133739836.1">
    <property type="nucleotide sequence ID" value="NZ_SNYN01000001.1"/>
</dbReference>
<sequence>MRMSYVRLLADDYEACFRFYADVLKFPVLRGSEETRYAEFEVGSETLLALNQREVVAEALGTDAEDPHLPRQDRIAVIFEVEDVDAKAAELIEAGVPMVSPAKEWTAWGIRAAHFRDPDGYLLEINQQVPVGAAPPIKRSLAAYDH</sequence>
<dbReference type="InterPro" id="IPR037523">
    <property type="entry name" value="VOC_core"/>
</dbReference>
<reference evidence="2 3" key="1">
    <citation type="submission" date="2019-03" db="EMBL/GenBank/DDBJ databases">
        <title>Genomic Encyclopedia of Type Strains, Phase IV (KMG-IV): sequencing the most valuable type-strain genomes for metagenomic binning, comparative biology and taxonomic classification.</title>
        <authorList>
            <person name="Goeker M."/>
        </authorList>
    </citation>
    <scope>NUCLEOTIDE SEQUENCE [LARGE SCALE GENOMIC DNA]</scope>
    <source>
        <strain evidence="2 3">DSM 46770</strain>
    </source>
</reference>
<proteinExistence type="predicted"/>
<protein>
    <submittedName>
        <fullName evidence="2">Putative enzyme related to lactoylglutathione lyase</fullName>
    </submittedName>
</protein>
<dbReference type="SUPFAM" id="SSF54593">
    <property type="entry name" value="Glyoxalase/Bleomycin resistance protein/Dihydroxybiphenyl dioxygenase"/>
    <property type="match status" value="1"/>
</dbReference>
<dbReference type="PANTHER" id="PTHR36503:SF1">
    <property type="entry name" value="BLR2520 PROTEIN"/>
    <property type="match status" value="1"/>
</dbReference>
<dbReference type="OrthoDB" id="9798201at2"/>
<dbReference type="EMBL" id="SNYN01000001">
    <property type="protein sequence ID" value="TDQ55295.1"/>
    <property type="molecule type" value="Genomic_DNA"/>
</dbReference>
<dbReference type="GO" id="GO:0016829">
    <property type="term" value="F:lyase activity"/>
    <property type="evidence" value="ECO:0007669"/>
    <property type="project" value="UniProtKB-KW"/>
</dbReference>
<comment type="caution">
    <text evidence="2">The sequence shown here is derived from an EMBL/GenBank/DDBJ whole genome shotgun (WGS) entry which is preliminary data.</text>
</comment>
<keyword evidence="2" id="KW-0456">Lyase</keyword>
<evidence type="ECO:0000259" key="1">
    <source>
        <dbReference type="PROSITE" id="PS51819"/>
    </source>
</evidence>
<dbReference type="PANTHER" id="PTHR36503">
    <property type="entry name" value="BLR2520 PROTEIN"/>
    <property type="match status" value="1"/>
</dbReference>
<accession>A0A4R6V4F6</accession>
<name>A0A4R6V4F6_9ACTN</name>
<dbReference type="Pfam" id="PF00903">
    <property type="entry name" value="Glyoxalase"/>
    <property type="match status" value="1"/>
</dbReference>
<feature type="domain" description="VOC" evidence="1">
    <location>
        <begin position="2"/>
        <end position="128"/>
    </location>
</feature>
<dbReference type="InterPro" id="IPR029068">
    <property type="entry name" value="Glyas_Bleomycin-R_OHBP_Dase"/>
</dbReference>
<dbReference type="AlphaFoldDB" id="A0A4R6V4F6"/>
<dbReference type="Gene3D" id="3.10.180.10">
    <property type="entry name" value="2,3-Dihydroxybiphenyl 1,2-Dioxygenase, domain 1"/>
    <property type="match status" value="1"/>
</dbReference>
<keyword evidence="3" id="KW-1185">Reference proteome</keyword>